<protein>
    <submittedName>
        <fullName evidence="1">Uncharacterized protein</fullName>
    </submittedName>
</protein>
<name>A0A212EIL5_DANPL</name>
<dbReference type="KEGG" id="dpl:KGM_209084"/>
<dbReference type="OrthoDB" id="7228044at2759"/>
<proteinExistence type="predicted"/>
<dbReference type="AlphaFoldDB" id="A0A212EIL5"/>
<accession>A0A212EIL5</accession>
<evidence type="ECO:0000313" key="1">
    <source>
        <dbReference type="EMBL" id="OWR41325.1"/>
    </source>
</evidence>
<comment type="caution">
    <text evidence="1">The sequence shown here is derived from an EMBL/GenBank/DDBJ whole genome shotgun (WGS) entry which is preliminary data.</text>
</comment>
<dbReference type="EMBL" id="AGBW02014621">
    <property type="protein sequence ID" value="OWR41325.1"/>
    <property type="molecule type" value="Genomic_DNA"/>
</dbReference>
<organism evidence="1 2">
    <name type="scientific">Danaus plexippus plexippus</name>
    <dbReference type="NCBI Taxonomy" id="278856"/>
    <lineage>
        <taxon>Eukaryota</taxon>
        <taxon>Metazoa</taxon>
        <taxon>Ecdysozoa</taxon>
        <taxon>Arthropoda</taxon>
        <taxon>Hexapoda</taxon>
        <taxon>Insecta</taxon>
        <taxon>Pterygota</taxon>
        <taxon>Neoptera</taxon>
        <taxon>Endopterygota</taxon>
        <taxon>Lepidoptera</taxon>
        <taxon>Glossata</taxon>
        <taxon>Ditrysia</taxon>
        <taxon>Papilionoidea</taxon>
        <taxon>Nymphalidae</taxon>
        <taxon>Danainae</taxon>
        <taxon>Danaini</taxon>
        <taxon>Danaina</taxon>
        <taxon>Danaus</taxon>
        <taxon>Danaus</taxon>
    </lineage>
</organism>
<gene>
    <name evidence="1" type="ORF">KGM_209084</name>
</gene>
<sequence length="154" mass="17169">MFAFTPYTFQPLFHRFVTLFIYVQYVTDCITSVLSLLCCGCWTPPQISLSTSCAEIVELKDIVPDIAEDIKASGEPIQIRDIVIDIHQEQSSNCSVDINNEETKQLDISVDEKESVEVPSCSKNCNHLTVQAKTLVEGMNKSSLLRDSTGTFVV</sequence>
<dbReference type="Proteomes" id="UP000007151">
    <property type="component" value="Unassembled WGS sequence"/>
</dbReference>
<evidence type="ECO:0000313" key="2">
    <source>
        <dbReference type="Proteomes" id="UP000007151"/>
    </source>
</evidence>
<reference evidence="1 2" key="1">
    <citation type="journal article" date="2011" name="Cell">
        <title>The monarch butterfly genome yields insights into long-distance migration.</title>
        <authorList>
            <person name="Zhan S."/>
            <person name="Merlin C."/>
            <person name="Boore J.L."/>
            <person name="Reppert S.M."/>
        </authorList>
    </citation>
    <scope>NUCLEOTIDE SEQUENCE [LARGE SCALE GENOMIC DNA]</scope>
    <source>
        <strain evidence="1">F-2</strain>
    </source>
</reference>
<keyword evidence="2" id="KW-1185">Reference proteome</keyword>